<dbReference type="HAMAP" id="MF_03011">
    <property type="entry name" value="eIF3l"/>
    <property type="match status" value="1"/>
</dbReference>
<evidence type="ECO:0000256" key="3">
    <source>
        <dbReference type="ARBA" id="ARBA00022917"/>
    </source>
</evidence>
<sequence>MEIPFQIAPDQLEEVEDDVNVAVAVTVATNRNVLMEIDDNEEEETPISHSAMIDTQNSVNQAFVTDSHIPDDVQLFLINFCDSISTCDIEKIRYYRENVYNSITFKYYMKTRWPNISTFEHLFESSGSNKELAKLLYLELYYRHVFARFPNHVKWQDRVSSWKNYINLFCYLLSKPNFNNNLNSIELPKTLVEYFENNISTKFEDFKDISLPPEMIHGIIDEFIYQFQDTCRYRTRISHIILNSDQTHNENRNIRVDQDVWRCDIILLILQSFVDLSDIRSLLLADNVNSQYEQLRSMSSTGNFPIQLQLGYFALHGLLRLHTLLGNYYTAIEISNDIDNQLFRALLWKVPAYVSYLYYLGYSYLMLQRYIDAIRIFQQSTVNFSSNTVNPGNNTTYSSPYQHDSIGKFVDRMSWLMLFCQLLSYGSNSNSIRIEESLSHQNDRRSQTSFTPFGPEISNWKELFSKVSPRFVSPSVPVISKEQSIKADQNEPQQRQIQTFSPLVHLYELTSMIRSFTKLYNNLNVDTLANLMHIAKKNGNLRSRDNKNYQGNEMNIEHVSGNSTLNLNNIDAQDPSGIARSKIIAIKSRSGRQRIWKAGENLLYGDLISFNGDIDLLLDLDTIRITEGKQTDKFFGDVFAKQILKSRNLLRHIDSLTSRVPDASSKKEKA</sequence>
<evidence type="ECO:0000256" key="1">
    <source>
        <dbReference type="ARBA" id="ARBA00022490"/>
    </source>
</evidence>
<dbReference type="GO" id="GO:0005852">
    <property type="term" value="C:eukaryotic translation initiation factor 3 complex"/>
    <property type="evidence" value="ECO:0007669"/>
    <property type="project" value="UniProtKB-UniRule"/>
</dbReference>
<dbReference type="InterPro" id="IPR019382">
    <property type="entry name" value="eIF3l"/>
</dbReference>
<dbReference type="GO" id="GO:0033290">
    <property type="term" value="C:eukaryotic 48S preinitiation complex"/>
    <property type="evidence" value="ECO:0007669"/>
    <property type="project" value="UniProtKB-UniRule"/>
</dbReference>
<dbReference type="GO" id="GO:0001732">
    <property type="term" value="P:formation of cytoplasmic translation initiation complex"/>
    <property type="evidence" value="ECO:0007669"/>
    <property type="project" value="UniProtKB-UniRule"/>
</dbReference>
<dbReference type="PANTHER" id="PTHR13242">
    <property type="entry name" value="EUKARYOTIC TRANSLATION INITIATION FACTOR 3"/>
    <property type="match status" value="1"/>
</dbReference>
<keyword evidence="2 4" id="KW-0396">Initiation factor</keyword>
<keyword evidence="3 4" id="KW-0648">Protein biosynthesis</keyword>
<keyword evidence="6" id="KW-1185">Reference proteome</keyword>
<evidence type="ECO:0000313" key="6">
    <source>
        <dbReference type="Proteomes" id="UP001311799"/>
    </source>
</evidence>
<evidence type="ECO:0000256" key="4">
    <source>
        <dbReference type="HAMAP-Rule" id="MF_03011"/>
    </source>
</evidence>
<protein>
    <recommendedName>
        <fullName evidence="4">Eukaryotic translation initiation factor 3 subunit L</fullName>
        <shortName evidence="4">eIF3l</shortName>
    </recommendedName>
</protein>
<dbReference type="GO" id="GO:0016282">
    <property type="term" value="C:eukaryotic 43S preinitiation complex"/>
    <property type="evidence" value="ECO:0007669"/>
    <property type="project" value="UniProtKB-UniRule"/>
</dbReference>
<evidence type="ECO:0000256" key="2">
    <source>
        <dbReference type="ARBA" id="ARBA00022540"/>
    </source>
</evidence>
<dbReference type="Pfam" id="PF10255">
    <property type="entry name" value="Paf67"/>
    <property type="match status" value="1"/>
</dbReference>
<accession>A0AAV9XVW2</accession>
<dbReference type="EMBL" id="JAWDEY010000032">
    <property type="protein sequence ID" value="KAK6588414.1"/>
    <property type="molecule type" value="Genomic_DNA"/>
</dbReference>
<organism evidence="5 6">
    <name type="scientific">Cryptosporidium xiaoi</name>
    <dbReference type="NCBI Taxonomy" id="659607"/>
    <lineage>
        <taxon>Eukaryota</taxon>
        <taxon>Sar</taxon>
        <taxon>Alveolata</taxon>
        <taxon>Apicomplexa</taxon>
        <taxon>Conoidasida</taxon>
        <taxon>Coccidia</taxon>
        <taxon>Eucoccidiorida</taxon>
        <taxon>Eimeriorina</taxon>
        <taxon>Cryptosporidiidae</taxon>
        <taxon>Cryptosporidium</taxon>
    </lineage>
</organism>
<comment type="subunit">
    <text evidence="4">Component of the eukaryotic translation initiation factor 3 (eIF-3) complex.</text>
</comment>
<dbReference type="Proteomes" id="UP001311799">
    <property type="component" value="Unassembled WGS sequence"/>
</dbReference>
<dbReference type="PANTHER" id="PTHR13242:SF0">
    <property type="entry name" value="EUKARYOTIC TRANSLATION INITIATION FACTOR 3 SUBUNIT L"/>
    <property type="match status" value="1"/>
</dbReference>
<dbReference type="AlphaFoldDB" id="A0AAV9XVW2"/>
<comment type="function">
    <text evidence="4">Component of the eukaryotic translation initiation factor 3 (eIF-3) complex, which is involved in protein synthesis of a specialized repertoire of mRNAs and, together with other initiation factors, stimulates binding of mRNA and methionyl-tRNAi to the 40S ribosome. The eIF-3 complex specifically targets and initiates translation of a subset of mRNAs involved in cell proliferation.</text>
</comment>
<keyword evidence="1 4" id="KW-0963">Cytoplasm</keyword>
<gene>
    <name evidence="5" type="ORF">RS030_4673</name>
</gene>
<proteinExistence type="inferred from homology"/>
<name>A0AAV9XVW2_9CRYT</name>
<reference evidence="5 6" key="1">
    <citation type="submission" date="2023-10" db="EMBL/GenBank/DDBJ databases">
        <title>Comparative genomics analysis reveals potential genetic determinants of host preference in Cryptosporidium xiaoi.</title>
        <authorList>
            <person name="Xiao L."/>
            <person name="Li J."/>
        </authorList>
    </citation>
    <scope>NUCLEOTIDE SEQUENCE [LARGE SCALE GENOMIC DNA]</scope>
    <source>
        <strain evidence="5 6">52996</strain>
    </source>
</reference>
<comment type="similarity">
    <text evidence="4">Belongs to the eIF-3 subunit L family.</text>
</comment>
<comment type="caution">
    <text evidence="5">The sequence shown here is derived from an EMBL/GenBank/DDBJ whole genome shotgun (WGS) entry which is preliminary data.</text>
</comment>
<dbReference type="GO" id="GO:0003743">
    <property type="term" value="F:translation initiation factor activity"/>
    <property type="evidence" value="ECO:0007669"/>
    <property type="project" value="UniProtKB-UniRule"/>
</dbReference>
<evidence type="ECO:0000313" key="5">
    <source>
        <dbReference type="EMBL" id="KAK6588414.1"/>
    </source>
</evidence>
<comment type="subcellular location">
    <subcellularLocation>
        <location evidence="4">Cytoplasm</location>
    </subcellularLocation>
</comment>